<dbReference type="Proteomes" id="UP001599756">
    <property type="component" value="Unassembled WGS sequence"/>
</dbReference>
<comment type="caution">
    <text evidence="2">The sequence shown here is derived from an EMBL/GenBank/DDBJ whole genome shotgun (WGS) entry which is preliminary data.</text>
</comment>
<evidence type="ECO:0000313" key="2">
    <source>
        <dbReference type="EMBL" id="MFE1755021.1"/>
    </source>
</evidence>
<gene>
    <name evidence="2" type="ORF">ACFW88_31560</name>
</gene>
<proteinExistence type="predicted"/>
<organism evidence="2 3">
    <name type="scientific">Streptomyces anandii</name>
    <dbReference type="NCBI Taxonomy" id="285454"/>
    <lineage>
        <taxon>Bacteria</taxon>
        <taxon>Bacillati</taxon>
        <taxon>Actinomycetota</taxon>
        <taxon>Actinomycetes</taxon>
        <taxon>Kitasatosporales</taxon>
        <taxon>Streptomycetaceae</taxon>
        <taxon>Streptomyces</taxon>
    </lineage>
</organism>
<evidence type="ECO:0000256" key="1">
    <source>
        <dbReference type="SAM" id="MobiDB-lite"/>
    </source>
</evidence>
<evidence type="ECO:0000313" key="3">
    <source>
        <dbReference type="Proteomes" id="UP001599756"/>
    </source>
</evidence>
<protein>
    <submittedName>
        <fullName evidence="2">Uncharacterized protein</fullName>
    </submittedName>
</protein>
<sequence>MKRRPSRTSGRSTSRRVRRQRARAVGAFTGAAAAAFLAAGSANVTVNIALEHRTVVVGHEPVPAGYHGEVCPSATGAGEEG</sequence>
<name>A0ABW6HF71_9ACTN</name>
<reference evidence="2 3" key="1">
    <citation type="submission" date="2024-09" db="EMBL/GenBank/DDBJ databases">
        <title>The Natural Products Discovery Center: Release of the First 8490 Sequenced Strains for Exploring Actinobacteria Biosynthetic Diversity.</title>
        <authorList>
            <person name="Kalkreuter E."/>
            <person name="Kautsar S.A."/>
            <person name="Yang D."/>
            <person name="Bader C.D."/>
            <person name="Teijaro C.N."/>
            <person name="Fluegel L."/>
            <person name="Davis C.M."/>
            <person name="Simpson J.R."/>
            <person name="Lauterbach L."/>
            <person name="Steele A.D."/>
            <person name="Gui C."/>
            <person name="Meng S."/>
            <person name="Li G."/>
            <person name="Viehrig K."/>
            <person name="Ye F."/>
            <person name="Su P."/>
            <person name="Kiefer A.F."/>
            <person name="Nichols A."/>
            <person name="Cepeda A.J."/>
            <person name="Yan W."/>
            <person name="Fan B."/>
            <person name="Jiang Y."/>
            <person name="Adhikari A."/>
            <person name="Zheng C.-J."/>
            <person name="Schuster L."/>
            <person name="Cowan T.M."/>
            <person name="Smanski M.J."/>
            <person name="Chevrette M.G."/>
            <person name="De Carvalho L.P.S."/>
            <person name="Shen B."/>
        </authorList>
    </citation>
    <scope>NUCLEOTIDE SEQUENCE [LARGE SCALE GENOMIC DNA]</scope>
    <source>
        <strain evidence="2 3">NPDC059500</strain>
    </source>
</reference>
<dbReference type="EMBL" id="JBHYTS010000074">
    <property type="protein sequence ID" value="MFE1755021.1"/>
    <property type="molecule type" value="Genomic_DNA"/>
</dbReference>
<feature type="region of interest" description="Disordered" evidence="1">
    <location>
        <begin position="1"/>
        <end position="20"/>
    </location>
</feature>
<accession>A0ABW6HF71</accession>
<keyword evidence="3" id="KW-1185">Reference proteome</keyword>
<dbReference type="RefSeq" id="WP_381810075.1">
    <property type="nucleotide sequence ID" value="NZ_JBHYTS010000074.1"/>
</dbReference>
<feature type="region of interest" description="Disordered" evidence="1">
    <location>
        <begin position="62"/>
        <end position="81"/>
    </location>
</feature>